<feature type="domain" description="HTH lacI-type" evidence="4">
    <location>
        <begin position="7"/>
        <end position="61"/>
    </location>
</feature>
<evidence type="ECO:0000259" key="4">
    <source>
        <dbReference type="PROSITE" id="PS50932"/>
    </source>
</evidence>
<evidence type="ECO:0000256" key="3">
    <source>
        <dbReference type="ARBA" id="ARBA00023163"/>
    </source>
</evidence>
<proteinExistence type="predicted"/>
<dbReference type="GO" id="GO:0000976">
    <property type="term" value="F:transcription cis-regulatory region binding"/>
    <property type="evidence" value="ECO:0007669"/>
    <property type="project" value="TreeGrafter"/>
</dbReference>
<dbReference type="PROSITE" id="PS50932">
    <property type="entry name" value="HTH_LACI_2"/>
    <property type="match status" value="1"/>
</dbReference>
<dbReference type="SUPFAM" id="SSF53822">
    <property type="entry name" value="Periplasmic binding protein-like I"/>
    <property type="match status" value="1"/>
</dbReference>
<dbReference type="Pfam" id="PF00356">
    <property type="entry name" value="LacI"/>
    <property type="match status" value="1"/>
</dbReference>
<dbReference type="OrthoDB" id="60111at2"/>
<dbReference type="PANTHER" id="PTHR30146:SF109">
    <property type="entry name" value="HTH-TYPE TRANSCRIPTIONAL REGULATOR GALS"/>
    <property type="match status" value="1"/>
</dbReference>
<dbReference type="GO" id="GO:0003700">
    <property type="term" value="F:DNA-binding transcription factor activity"/>
    <property type="evidence" value="ECO:0007669"/>
    <property type="project" value="TreeGrafter"/>
</dbReference>
<keyword evidence="6" id="KW-1185">Reference proteome</keyword>
<dbReference type="EMBL" id="JAMD01000016">
    <property type="protein sequence ID" value="KEJ94220.1"/>
    <property type="molecule type" value="Genomic_DNA"/>
</dbReference>
<dbReference type="AlphaFoldDB" id="A0A073IX80"/>
<dbReference type="InterPro" id="IPR046335">
    <property type="entry name" value="LacI/GalR-like_sensor"/>
</dbReference>
<evidence type="ECO:0000256" key="1">
    <source>
        <dbReference type="ARBA" id="ARBA00023015"/>
    </source>
</evidence>
<dbReference type="InterPro" id="IPR028082">
    <property type="entry name" value="Peripla_BP_I"/>
</dbReference>
<dbReference type="InterPro" id="IPR010982">
    <property type="entry name" value="Lambda_DNA-bd_dom_sf"/>
</dbReference>
<protein>
    <recommendedName>
        <fullName evidence="4">HTH lacI-type domain-containing protein</fullName>
    </recommendedName>
</protein>
<dbReference type="Gene3D" id="1.10.260.40">
    <property type="entry name" value="lambda repressor-like DNA-binding domains"/>
    <property type="match status" value="1"/>
</dbReference>
<dbReference type="SUPFAM" id="SSF47413">
    <property type="entry name" value="lambda repressor-like DNA-binding domains"/>
    <property type="match status" value="1"/>
</dbReference>
<name>A0A073IX80_9RHOB</name>
<evidence type="ECO:0000313" key="5">
    <source>
        <dbReference type="EMBL" id="KEJ94220.1"/>
    </source>
</evidence>
<accession>A0A073IX80</accession>
<dbReference type="PANTHER" id="PTHR30146">
    <property type="entry name" value="LACI-RELATED TRANSCRIPTIONAL REPRESSOR"/>
    <property type="match status" value="1"/>
</dbReference>
<keyword evidence="3" id="KW-0804">Transcription</keyword>
<dbReference type="CDD" id="cd01392">
    <property type="entry name" value="HTH_LacI"/>
    <property type="match status" value="1"/>
</dbReference>
<dbReference type="RefSeq" id="WP_037930229.1">
    <property type="nucleotide sequence ID" value="NZ_CP054603.1"/>
</dbReference>
<gene>
    <name evidence="5" type="ORF">SUH3_07505</name>
</gene>
<dbReference type="InterPro" id="IPR000843">
    <property type="entry name" value="HTH_LacI"/>
</dbReference>
<reference evidence="5 6" key="1">
    <citation type="submission" date="2014-01" db="EMBL/GenBank/DDBJ databases">
        <title>Sulfitobacter sp. H3 (MCCC 1A00686) Genome Sequencing.</title>
        <authorList>
            <person name="Lai Q."/>
            <person name="Hong Z."/>
        </authorList>
    </citation>
    <scope>NUCLEOTIDE SEQUENCE [LARGE SCALE GENOMIC DNA]</scope>
    <source>
        <strain evidence="5 6">H3</strain>
    </source>
</reference>
<dbReference type="CDD" id="cd06267">
    <property type="entry name" value="PBP1_LacI_sugar_binding-like"/>
    <property type="match status" value="1"/>
</dbReference>
<dbReference type="SMART" id="SM00354">
    <property type="entry name" value="HTH_LACI"/>
    <property type="match status" value="1"/>
</dbReference>
<dbReference type="GeneID" id="68872180"/>
<evidence type="ECO:0000313" key="6">
    <source>
        <dbReference type="Proteomes" id="UP000027746"/>
    </source>
</evidence>
<evidence type="ECO:0000256" key="2">
    <source>
        <dbReference type="ARBA" id="ARBA00023125"/>
    </source>
</evidence>
<keyword evidence="2" id="KW-0238">DNA-binding</keyword>
<sequence>MAGSSRPRISDIAQKLGVSTATVSRALSGNGYVRESLAAKIRSAAIEMNYALPGMAPGKKALLVSSQEAMIDFKRSQFTMYVLEGLQERADARDIDLETHICQGDKAMEQLRVAAASEEVIGLLLVSVDDHVLDFVRGLNIPAVLVNGDDPEMCLSSVTPCNRSAATLASRHLMRLGHERIAFLSRPGRRTITRRLEGWRDALGPMAEGVLELDVEDWTAEAAAARINQALDEGQQFTAIVAAADILAAGAIQALQSRGLRVPDDISVVGIDGLPQGQYMSPALTSVRIPMQAVGSLSLDLLVETVKLRAAGVPMPSRRIELACELLHRASAGPAAGR</sequence>
<dbReference type="Pfam" id="PF13377">
    <property type="entry name" value="Peripla_BP_3"/>
    <property type="match status" value="1"/>
</dbReference>
<comment type="caution">
    <text evidence="5">The sequence shown here is derived from an EMBL/GenBank/DDBJ whole genome shotgun (WGS) entry which is preliminary data.</text>
</comment>
<organism evidence="5 6">
    <name type="scientific">Pseudosulfitobacter pseudonitzschiae</name>
    <dbReference type="NCBI Taxonomy" id="1402135"/>
    <lineage>
        <taxon>Bacteria</taxon>
        <taxon>Pseudomonadati</taxon>
        <taxon>Pseudomonadota</taxon>
        <taxon>Alphaproteobacteria</taxon>
        <taxon>Rhodobacterales</taxon>
        <taxon>Roseobacteraceae</taxon>
        <taxon>Pseudosulfitobacter</taxon>
    </lineage>
</organism>
<dbReference type="Gene3D" id="3.40.50.2300">
    <property type="match status" value="2"/>
</dbReference>
<dbReference type="Proteomes" id="UP000027746">
    <property type="component" value="Unassembled WGS sequence"/>
</dbReference>
<keyword evidence="1" id="KW-0805">Transcription regulation</keyword>